<accession>A0A833S5A6</accession>
<name>A0A833S5A6_PHYIN</name>
<dbReference type="AlphaFoldDB" id="A0A833S5A6"/>
<reference evidence="1" key="1">
    <citation type="submission" date="2020-04" db="EMBL/GenBank/DDBJ databases">
        <title>Hybrid Assembly of Korean Phytophthora infestans isolates.</title>
        <authorList>
            <person name="Prokchorchik M."/>
            <person name="Lee Y."/>
            <person name="Seo J."/>
            <person name="Cho J.-H."/>
            <person name="Park Y.-E."/>
            <person name="Jang D.-C."/>
            <person name="Im J.-S."/>
            <person name="Choi J.-G."/>
            <person name="Park H.-J."/>
            <person name="Lee G.-B."/>
            <person name="Lee Y.-G."/>
            <person name="Hong S.-Y."/>
            <person name="Cho K."/>
            <person name="Sohn K.H."/>
        </authorList>
    </citation>
    <scope>NUCLEOTIDE SEQUENCE</scope>
    <source>
        <strain evidence="1">KR_1_A1</strain>
    </source>
</reference>
<dbReference type="Proteomes" id="UP000602510">
    <property type="component" value="Unassembled WGS sequence"/>
</dbReference>
<dbReference type="EMBL" id="WSZM01000135">
    <property type="protein sequence ID" value="KAF4040887.1"/>
    <property type="molecule type" value="Genomic_DNA"/>
</dbReference>
<organism evidence="1 2">
    <name type="scientific">Phytophthora infestans</name>
    <name type="common">Potato late blight agent</name>
    <name type="synonym">Botrytis infestans</name>
    <dbReference type="NCBI Taxonomy" id="4787"/>
    <lineage>
        <taxon>Eukaryota</taxon>
        <taxon>Sar</taxon>
        <taxon>Stramenopiles</taxon>
        <taxon>Oomycota</taxon>
        <taxon>Peronosporomycetes</taxon>
        <taxon>Peronosporales</taxon>
        <taxon>Peronosporaceae</taxon>
        <taxon>Phytophthora</taxon>
    </lineage>
</organism>
<sequence>MLRFVLHAAREHRHRSCPTSSRMDVVHFGHSSDGASKWTDMAQATVDEALDVMSITPSNVVFFSPRAASTSTGRGRRGQAPMTAEVAVGLVGMMELGSGLPGSGKFESERVLNLNSASARTRPIVLFLRYYSPKSGEEGMPQNDYISRIFTSTVSPTLRMRARRR</sequence>
<keyword evidence="2" id="KW-1185">Reference proteome</keyword>
<comment type="caution">
    <text evidence="1">The sequence shown here is derived from an EMBL/GenBank/DDBJ whole genome shotgun (WGS) entry which is preliminary data.</text>
</comment>
<evidence type="ECO:0000313" key="2">
    <source>
        <dbReference type="Proteomes" id="UP000602510"/>
    </source>
</evidence>
<evidence type="ECO:0000313" key="1">
    <source>
        <dbReference type="EMBL" id="KAF4040887.1"/>
    </source>
</evidence>
<gene>
    <name evidence="1" type="ORF">GN244_ATG06929</name>
</gene>
<protein>
    <submittedName>
        <fullName evidence="1">Uncharacterized protein</fullName>
    </submittedName>
</protein>
<proteinExistence type="predicted"/>